<name>A0A7G9YED8_9EURY</name>
<protein>
    <submittedName>
        <fullName evidence="1">Uncharacterized protein</fullName>
    </submittedName>
</protein>
<dbReference type="EMBL" id="MT631187">
    <property type="protein sequence ID" value="QNO46372.1"/>
    <property type="molecule type" value="Genomic_DNA"/>
</dbReference>
<reference evidence="1" key="1">
    <citation type="submission" date="2020-06" db="EMBL/GenBank/DDBJ databases">
        <title>Unique genomic features of the anaerobic methanotrophic archaea.</title>
        <authorList>
            <person name="Chadwick G.L."/>
            <person name="Skennerton C.T."/>
            <person name="Laso-Perez R."/>
            <person name="Leu A.O."/>
            <person name="Speth D.R."/>
            <person name="Yu H."/>
            <person name="Morgan-Lang C."/>
            <person name="Hatzenpichler R."/>
            <person name="Goudeau D."/>
            <person name="Malmstrom R."/>
            <person name="Brazelton W.J."/>
            <person name="Woyke T."/>
            <person name="Hallam S.J."/>
            <person name="Tyson G.W."/>
            <person name="Wegener G."/>
            <person name="Boetius A."/>
            <person name="Orphan V."/>
        </authorList>
    </citation>
    <scope>NUCLEOTIDE SEQUENCE</scope>
</reference>
<evidence type="ECO:0000313" key="1">
    <source>
        <dbReference type="EMBL" id="QNO46372.1"/>
    </source>
</evidence>
<accession>A0A7G9YED8</accession>
<gene>
    <name evidence="1" type="ORF">KKGFGGCE_00010</name>
</gene>
<sequence length="60" mass="6858">MFIYLFVDSILCHPNSAEKNLKKIGSLESLRDSESELYQINHLFSRSISVLQSSSVQLKL</sequence>
<organism evidence="1">
    <name type="scientific">Candidatus Methanogaster sp. ANME-2c ERB4</name>
    <dbReference type="NCBI Taxonomy" id="2759911"/>
    <lineage>
        <taxon>Archaea</taxon>
        <taxon>Methanobacteriati</taxon>
        <taxon>Methanobacteriota</taxon>
        <taxon>Stenosarchaea group</taxon>
        <taxon>Methanomicrobia</taxon>
        <taxon>Methanosarcinales</taxon>
        <taxon>ANME-2 cluster</taxon>
        <taxon>Candidatus Methanogasteraceae</taxon>
        <taxon>Candidatus Methanogaster</taxon>
    </lineage>
</organism>
<dbReference type="AlphaFoldDB" id="A0A7G9YED8"/>
<proteinExistence type="predicted"/>